<keyword evidence="4" id="KW-1185">Reference proteome</keyword>
<name>A0ABN1NHM0_9ACTN</name>
<evidence type="ECO:0000313" key="3">
    <source>
        <dbReference type="EMBL" id="GAA0907215.1"/>
    </source>
</evidence>
<reference evidence="3 4" key="1">
    <citation type="journal article" date="2019" name="Int. J. Syst. Evol. Microbiol.">
        <title>The Global Catalogue of Microorganisms (GCM) 10K type strain sequencing project: providing services to taxonomists for standard genome sequencing and annotation.</title>
        <authorList>
            <consortium name="The Broad Institute Genomics Platform"/>
            <consortium name="The Broad Institute Genome Sequencing Center for Infectious Disease"/>
            <person name="Wu L."/>
            <person name="Ma J."/>
        </authorList>
    </citation>
    <scope>NUCLEOTIDE SEQUENCE [LARGE SCALE GENOMIC DNA]</scope>
    <source>
        <strain evidence="3 4">JCM 10673</strain>
    </source>
</reference>
<feature type="region of interest" description="Disordered" evidence="1">
    <location>
        <begin position="48"/>
        <end position="102"/>
    </location>
</feature>
<keyword evidence="2" id="KW-0812">Transmembrane</keyword>
<dbReference type="Pfam" id="PF02452">
    <property type="entry name" value="PemK_toxin"/>
    <property type="match status" value="1"/>
</dbReference>
<feature type="compositionally biased region" description="Basic and acidic residues" evidence="1">
    <location>
        <begin position="76"/>
        <end position="102"/>
    </location>
</feature>
<evidence type="ECO:0000313" key="4">
    <source>
        <dbReference type="Proteomes" id="UP001501005"/>
    </source>
</evidence>
<keyword evidence="2" id="KW-1133">Transmembrane helix</keyword>
<accession>A0ABN1NHM0</accession>
<sequence>MWGAREPEEGAHGASRAGSVVPMDTSWWPALAAVVLLALVAALVDGWGRAPGPGSRRARPSRRPDDRSGGLGGFGRPDRSHRSDGSERSDRSKRSDRCERSAVARPRPAEIWWASVPCETGPGAEGPGAQDRPCLVLSVRGRRARVARITGKYRDERVGVIPLPPGSVGDAQGRTSFLETDEIQEVPVRDFRRRVGVVDPVLWDQVRYLAD</sequence>
<dbReference type="Proteomes" id="UP001501005">
    <property type="component" value="Unassembled WGS sequence"/>
</dbReference>
<organism evidence="3 4">
    <name type="scientific">Streptomyces thermoalcalitolerans</name>
    <dbReference type="NCBI Taxonomy" id="65605"/>
    <lineage>
        <taxon>Bacteria</taxon>
        <taxon>Bacillati</taxon>
        <taxon>Actinomycetota</taxon>
        <taxon>Actinomycetes</taxon>
        <taxon>Kitasatosporales</taxon>
        <taxon>Streptomycetaceae</taxon>
        <taxon>Streptomyces</taxon>
    </lineage>
</organism>
<evidence type="ECO:0000256" key="1">
    <source>
        <dbReference type="SAM" id="MobiDB-lite"/>
    </source>
</evidence>
<dbReference type="InterPro" id="IPR003477">
    <property type="entry name" value="PemK-like"/>
</dbReference>
<gene>
    <name evidence="3" type="ORF">GCM10009549_12950</name>
</gene>
<evidence type="ECO:0000256" key="2">
    <source>
        <dbReference type="SAM" id="Phobius"/>
    </source>
</evidence>
<dbReference type="SUPFAM" id="SSF50118">
    <property type="entry name" value="Cell growth inhibitor/plasmid maintenance toxic component"/>
    <property type="match status" value="1"/>
</dbReference>
<dbReference type="EMBL" id="BAAAHG010000006">
    <property type="protein sequence ID" value="GAA0907215.1"/>
    <property type="molecule type" value="Genomic_DNA"/>
</dbReference>
<protein>
    <recommendedName>
        <fullName evidence="5">PemK-like, MazF-like toxin of type II toxin-antitoxin system</fullName>
    </recommendedName>
</protein>
<comment type="caution">
    <text evidence="3">The sequence shown here is derived from an EMBL/GenBank/DDBJ whole genome shotgun (WGS) entry which is preliminary data.</text>
</comment>
<keyword evidence="2" id="KW-0472">Membrane</keyword>
<feature type="transmembrane region" description="Helical" evidence="2">
    <location>
        <begin position="27"/>
        <end position="47"/>
    </location>
</feature>
<proteinExistence type="predicted"/>
<evidence type="ECO:0008006" key="5">
    <source>
        <dbReference type="Google" id="ProtNLM"/>
    </source>
</evidence>